<dbReference type="GO" id="GO:0016020">
    <property type="term" value="C:membrane"/>
    <property type="evidence" value="ECO:0007669"/>
    <property type="project" value="UniProtKB-SubCell"/>
</dbReference>
<dbReference type="GO" id="GO:0008381">
    <property type="term" value="F:mechanosensitive monoatomic ion channel activity"/>
    <property type="evidence" value="ECO:0007669"/>
    <property type="project" value="UniProtKB-ARBA"/>
</dbReference>
<organism evidence="7 8">
    <name type="scientific">Pontibacter lucknowensis</name>
    <dbReference type="NCBI Taxonomy" id="1077936"/>
    <lineage>
        <taxon>Bacteria</taxon>
        <taxon>Pseudomonadati</taxon>
        <taxon>Bacteroidota</taxon>
        <taxon>Cytophagia</taxon>
        <taxon>Cytophagales</taxon>
        <taxon>Hymenobacteraceae</taxon>
        <taxon>Pontibacter</taxon>
    </lineage>
</organism>
<evidence type="ECO:0000259" key="6">
    <source>
        <dbReference type="Pfam" id="PF00924"/>
    </source>
</evidence>
<dbReference type="RefSeq" id="WP_007654138.1">
    <property type="nucleotide sequence ID" value="NZ_FTNM01000001.1"/>
</dbReference>
<dbReference type="Gene3D" id="3.30.70.100">
    <property type="match status" value="1"/>
</dbReference>
<comment type="subcellular location">
    <subcellularLocation>
        <location evidence="1">Membrane</location>
    </subcellularLocation>
</comment>
<dbReference type="OrthoDB" id="9809206at2"/>
<feature type="domain" description="Mechanosensitive ion channel MscS" evidence="6">
    <location>
        <begin position="100"/>
        <end position="175"/>
    </location>
</feature>
<dbReference type="InterPro" id="IPR010920">
    <property type="entry name" value="LSM_dom_sf"/>
</dbReference>
<evidence type="ECO:0000256" key="3">
    <source>
        <dbReference type="ARBA" id="ARBA00022989"/>
    </source>
</evidence>
<sequence>MRKIEYWIEENLNLSAAIQENIVKSLVALLVLWIVSRVLLRLASRQQTDSRKLYQWRKTTNYVVTGLGIIFLANIWFDGFRSITTFLGIFSVGLVVVLRDPILNMMGWVFLIWKRPFKVGDRIKIGLYTGDVIDIGFFQFTINELGEWVDSEQATGRVVHIPNSQVFTQGQINYNYGFPFLWHEVQVRVTFESNWQKAKTILQEIGGRHTEKLTGEVEQRVRIEAQQHLIFYRSFEPRVFTKVRENGIQLTLRYLCNLNGRRESENKIWEDVLSEFLATSDIRFAYPTTRFYSAAEGQESETELQRIVSSRKSLE</sequence>
<protein>
    <submittedName>
        <fullName evidence="7">Small-conductance mechanosensitive channel</fullName>
    </submittedName>
</protein>
<dbReference type="EMBL" id="FTNM01000001">
    <property type="protein sequence ID" value="SIQ64157.1"/>
    <property type="molecule type" value="Genomic_DNA"/>
</dbReference>
<dbReference type="Gene3D" id="2.30.30.60">
    <property type="match status" value="1"/>
</dbReference>
<feature type="transmembrane region" description="Helical" evidence="5">
    <location>
        <begin position="22"/>
        <end position="40"/>
    </location>
</feature>
<dbReference type="PANTHER" id="PTHR30566:SF5">
    <property type="entry name" value="MECHANOSENSITIVE ION CHANNEL PROTEIN 1, MITOCHONDRIAL-RELATED"/>
    <property type="match status" value="1"/>
</dbReference>
<keyword evidence="3 5" id="KW-1133">Transmembrane helix</keyword>
<feature type="transmembrane region" description="Helical" evidence="5">
    <location>
        <begin position="83"/>
        <end position="113"/>
    </location>
</feature>
<dbReference type="Proteomes" id="UP000185924">
    <property type="component" value="Unassembled WGS sequence"/>
</dbReference>
<accession>A0A1N6UF25</accession>
<evidence type="ECO:0000256" key="4">
    <source>
        <dbReference type="ARBA" id="ARBA00023136"/>
    </source>
</evidence>
<keyword evidence="4 5" id="KW-0472">Membrane</keyword>
<dbReference type="AlphaFoldDB" id="A0A1N6UF25"/>
<keyword evidence="8" id="KW-1185">Reference proteome</keyword>
<evidence type="ECO:0000313" key="7">
    <source>
        <dbReference type="EMBL" id="SIQ64157.1"/>
    </source>
</evidence>
<dbReference type="InterPro" id="IPR023408">
    <property type="entry name" value="MscS_beta-dom_sf"/>
</dbReference>
<evidence type="ECO:0000256" key="1">
    <source>
        <dbReference type="ARBA" id="ARBA00004370"/>
    </source>
</evidence>
<feature type="transmembrane region" description="Helical" evidence="5">
    <location>
        <begin position="60"/>
        <end position="77"/>
    </location>
</feature>
<reference evidence="8" key="1">
    <citation type="submission" date="2017-01" db="EMBL/GenBank/DDBJ databases">
        <authorList>
            <person name="Varghese N."/>
            <person name="Submissions S."/>
        </authorList>
    </citation>
    <scope>NUCLEOTIDE SEQUENCE [LARGE SCALE GENOMIC DNA]</scope>
    <source>
        <strain evidence="8">DM9</strain>
    </source>
</reference>
<keyword evidence="2 5" id="KW-0812">Transmembrane</keyword>
<gene>
    <name evidence="7" type="ORF">SAMN05421545_0851</name>
</gene>
<proteinExistence type="predicted"/>
<dbReference type="InterPro" id="IPR006685">
    <property type="entry name" value="MscS_channel_2nd"/>
</dbReference>
<name>A0A1N6UF25_9BACT</name>
<dbReference type="SUPFAM" id="SSF50182">
    <property type="entry name" value="Sm-like ribonucleoproteins"/>
    <property type="match status" value="1"/>
</dbReference>
<dbReference type="Pfam" id="PF00924">
    <property type="entry name" value="MS_channel_2nd"/>
    <property type="match status" value="1"/>
</dbReference>
<evidence type="ECO:0000313" key="8">
    <source>
        <dbReference type="Proteomes" id="UP000185924"/>
    </source>
</evidence>
<dbReference type="PANTHER" id="PTHR30566">
    <property type="entry name" value="YNAI-RELATED MECHANOSENSITIVE ION CHANNEL"/>
    <property type="match status" value="1"/>
</dbReference>
<dbReference type="STRING" id="1077936.SAMN05421545_0851"/>
<evidence type="ECO:0000256" key="5">
    <source>
        <dbReference type="SAM" id="Phobius"/>
    </source>
</evidence>
<evidence type="ECO:0000256" key="2">
    <source>
        <dbReference type="ARBA" id="ARBA00022692"/>
    </source>
</evidence>